<name>A0A4Y2MZR5_ARAVE</name>
<accession>A0A4Y2MZR5</accession>
<proteinExistence type="predicted"/>
<gene>
    <name evidence="1" type="ORF">AVEN_267191_1</name>
</gene>
<feature type="non-terminal residue" evidence="1">
    <location>
        <position position="1"/>
    </location>
</feature>
<organism evidence="1 2">
    <name type="scientific">Araneus ventricosus</name>
    <name type="common">Orbweaver spider</name>
    <name type="synonym">Epeira ventricosa</name>
    <dbReference type="NCBI Taxonomy" id="182803"/>
    <lineage>
        <taxon>Eukaryota</taxon>
        <taxon>Metazoa</taxon>
        <taxon>Ecdysozoa</taxon>
        <taxon>Arthropoda</taxon>
        <taxon>Chelicerata</taxon>
        <taxon>Arachnida</taxon>
        <taxon>Araneae</taxon>
        <taxon>Araneomorphae</taxon>
        <taxon>Entelegynae</taxon>
        <taxon>Araneoidea</taxon>
        <taxon>Araneidae</taxon>
        <taxon>Araneus</taxon>
    </lineage>
</organism>
<sequence>ILHRPSPAIECVAPESAQPIPLTWLILIGKKAIRVEDLKTDKVLNSLRFFVGEQAVNDLLLKEFSYLKMDCEAATGPCRFCHPTDPKSRHKTCDCAYTTPALHAPKSCYCHGSPIGHHTLRSTCCHGTATYKWPQEGFRDPDPGPPACTRVCRDVRVQSLDWWLPHCKYLKPADRNDFYLVHVCDCLNPSKILHCARLV</sequence>
<comment type="caution">
    <text evidence="1">The sequence shown here is derived from an EMBL/GenBank/DDBJ whole genome shotgun (WGS) entry which is preliminary data.</text>
</comment>
<evidence type="ECO:0000313" key="2">
    <source>
        <dbReference type="Proteomes" id="UP000499080"/>
    </source>
</evidence>
<dbReference type="Proteomes" id="UP000499080">
    <property type="component" value="Unassembled WGS sequence"/>
</dbReference>
<keyword evidence="2" id="KW-1185">Reference proteome</keyword>
<dbReference type="OrthoDB" id="6418759at2759"/>
<dbReference type="AlphaFoldDB" id="A0A4Y2MZR5"/>
<evidence type="ECO:0000313" key="1">
    <source>
        <dbReference type="EMBL" id="GBN32213.1"/>
    </source>
</evidence>
<protein>
    <submittedName>
        <fullName evidence="1">Uncharacterized protein</fullName>
    </submittedName>
</protein>
<reference evidence="1 2" key="1">
    <citation type="journal article" date="2019" name="Sci. Rep.">
        <title>Orb-weaving spider Araneus ventricosus genome elucidates the spidroin gene catalogue.</title>
        <authorList>
            <person name="Kono N."/>
            <person name="Nakamura H."/>
            <person name="Ohtoshi R."/>
            <person name="Moran D.A.P."/>
            <person name="Shinohara A."/>
            <person name="Yoshida Y."/>
            <person name="Fujiwara M."/>
            <person name="Mori M."/>
            <person name="Tomita M."/>
            <person name="Arakawa K."/>
        </authorList>
    </citation>
    <scope>NUCLEOTIDE SEQUENCE [LARGE SCALE GENOMIC DNA]</scope>
</reference>
<dbReference type="EMBL" id="BGPR01125456">
    <property type="protein sequence ID" value="GBN32213.1"/>
    <property type="molecule type" value="Genomic_DNA"/>
</dbReference>